<accession>A0A2M8F8V0</accession>
<sequence>MATVELVQIERASSQCAEELGWNRPSPPQASASDGKPRAHKDPETVKYAVFFYYKKQKASSPSRGGKEGALARNTLVAHADPL</sequence>
<organism evidence="2 3">
    <name type="scientific">Candidatus Magasanikbacteria bacterium CG_4_9_14_0_2_um_filter_42_11</name>
    <dbReference type="NCBI Taxonomy" id="1974643"/>
    <lineage>
        <taxon>Bacteria</taxon>
        <taxon>Candidatus Magasanikiibacteriota</taxon>
    </lineage>
</organism>
<reference evidence="3" key="1">
    <citation type="submission" date="2017-09" db="EMBL/GenBank/DDBJ databases">
        <title>Depth-based differentiation of microbial function through sediment-hosted aquifers and enrichment of novel symbionts in the deep terrestrial subsurface.</title>
        <authorList>
            <person name="Probst A.J."/>
            <person name="Ladd B."/>
            <person name="Jarett J.K."/>
            <person name="Geller-Mcgrath D.E."/>
            <person name="Sieber C.M.K."/>
            <person name="Emerson J.B."/>
            <person name="Anantharaman K."/>
            <person name="Thomas B.C."/>
            <person name="Malmstrom R."/>
            <person name="Stieglmeier M."/>
            <person name="Klingl A."/>
            <person name="Woyke T."/>
            <person name="Ryan C.M."/>
            <person name="Banfield J.F."/>
        </authorList>
    </citation>
    <scope>NUCLEOTIDE SEQUENCE [LARGE SCALE GENOMIC DNA]</scope>
</reference>
<comment type="caution">
    <text evidence="2">The sequence shown here is derived from an EMBL/GenBank/DDBJ whole genome shotgun (WGS) entry which is preliminary data.</text>
</comment>
<dbReference type="EMBL" id="PFRH01000130">
    <property type="protein sequence ID" value="PJC52175.1"/>
    <property type="molecule type" value="Genomic_DNA"/>
</dbReference>
<evidence type="ECO:0000256" key="1">
    <source>
        <dbReference type="SAM" id="MobiDB-lite"/>
    </source>
</evidence>
<proteinExistence type="predicted"/>
<dbReference type="AlphaFoldDB" id="A0A2M8F8V0"/>
<feature type="region of interest" description="Disordered" evidence="1">
    <location>
        <begin position="16"/>
        <end position="42"/>
    </location>
</feature>
<dbReference type="Proteomes" id="UP000231456">
    <property type="component" value="Unassembled WGS sequence"/>
</dbReference>
<feature type="region of interest" description="Disordered" evidence="1">
    <location>
        <begin position="59"/>
        <end position="83"/>
    </location>
</feature>
<evidence type="ECO:0000313" key="3">
    <source>
        <dbReference type="Proteomes" id="UP000231456"/>
    </source>
</evidence>
<evidence type="ECO:0000313" key="2">
    <source>
        <dbReference type="EMBL" id="PJC52175.1"/>
    </source>
</evidence>
<gene>
    <name evidence="2" type="ORF">CO030_04180</name>
</gene>
<name>A0A2M8F8V0_9BACT</name>
<protein>
    <submittedName>
        <fullName evidence="2">Uncharacterized protein</fullName>
    </submittedName>
</protein>